<gene>
    <name evidence="2" type="ORF">BROFUL_03342</name>
</gene>
<keyword evidence="1" id="KW-0812">Transmembrane</keyword>
<dbReference type="AlphaFoldDB" id="A0A0M2UQN9"/>
<keyword evidence="1" id="KW-0472">Membrane</keyword>
<reference evidence="2 3" key="1">
    <citation type="journal article" date="2013" name="BMC Microbiol.">
        <title>Identification of the type II cytochrome c maturation pathway in anammox bacteria by comparative genomics.</title>
        <authorList>
            <person name="Ferousi C."/>
            <person name="Speth D.R."/>
            <person name="Reimann J."/>
            <person name="Op den Camp H.J."/>
            <person name="Allen J.W."/>
            <person name="Keltjens J.T."/>
            <person name="Jetten M.S."/>
        </authorList>
    </citation>
    <scope>NUCLEOTIDE SEQUENCE [LARGE SCALE GENOMIC DNA]</scope>
    <source>
        <strain evidence="2">RU1</strain>
    </source>
</reference>
<comment type="caution">
    <text evidence="2">The sequence shown here is derived from an EMBL/GenBank/DDBJ whole genome shotgun (WGS) entry which is preliminary data.</text>
</comment>
<proteinExistence type="predicted"/>
<protein>
    <submittedName>
        <fullName evidence="2">Uncharacterized protein</fullName>
    </submittedName>
</protein>
<evidence type="ECO:0000256" key="1">
    <source>
        <dbReference type="SAM" id="Phobius"/>
    </source>
</evidence>
<evidence type="ECO:0000313" key="2">
    <source>
        <dbReference type="EMBL" id="KKO17970.1"/>
    </source>
</evidence>
<name>A0A0M2UQN9_9BACT</name>
<sequence>MPEVETQAGVRLRLMLRLMLVTRRLFYFLLMVIVLYFRSGFLRTCLCALRRQV</sequence>
<accession>A0A0M2UQN9</accession>
<dbReference type="Proteomes" id="UP000034954">
    <property type="component" value="Unassembled WGS sequence"/>
</dbReference>
<keyword evidence="1" id="KW-1133">Transmembrane helix</keyword>
<evidence type="ECO:0000313" key="3">
    <source>
        <dbReference type="Proteomes" id="UP000034954"/>
    </source>
</evidence>
<feature type="transmembrane region" description="Helical" evidence="1">
    <location>
        <begin position="25"/>
        <end position="49"/>
    </location>
</feature>
<dbReference type="EMBL" id="LAQJ01000306">
    <property type="protein sequence ID" value="KKO17970.1"/>
    <property type="molecule type" value="Genomic_DNA"/>
</dbReference>
<organism evidence="2 3">
    <name type="scientific">Candidatus Brocadia fulgida</name>
    <dbReference type="NCBI Taxonomy" id="380242"/>
    <lineage>
        <taxon>Bacteria</taxon>
        <taxon>Pseudomonadati</taxon>
        <taxon>Planctomycetota</taxon>
        <taxon>Candidatus Brocadiia</taxon>
        <taxon>Candidatus Brocadiales</taxon>
        <taxon>Candidatus Brocadiaceae</taxon>
        <taxon>Candidatus Brocadia</taxon>
    </lineage>
</organism>
<keyword evidence="3" id="KW-1185">Reference proteome</keyword>